<dbReference type="Gene3D" id="2.40.50.40">
    <property type="match status" value="1"/>
</dbReference>
<organism evidence="2 3">
    <name type="scientific">Phytophthora fragariaefolia</name>
    <dbReference type="NCBI Taxonomy" id="1490495"/>
    <lineage>
        <taxon>Eukaryota</taxon>
        <taxon>Sar</taxon>
        <taxon>Stramenopiles</taxon>
        <taxon>Oomycota</taxon>
        <taxon>Peronosporomycetes</taxon>
        <taxon>Peronosporales</taxon>
        <taxon>Peronosporaceae</taxon>
        <taxon>Phytophthora</taxon>
    </lineage>
</organism>
<name>A0A9W6TMN8_9STRA</name>
<feature type="domain" description="Chromo" evidence="1">
    <location>
        <begin position="191"/>
        <end position="241"/>
    </location>
</feature>
<evidence type="ECO:0000259" key="1">
    <source>
        <dbReference type="PROSITE" id="PS50013"/>
    </source>
</evidence>
<dbReference type="Proteomes" id="UP001165121">
    <property type="component" value="Unassembled WGS sequence"/>
</dbReference>
<dbReference type="InterPro" id="IPR000953">
    <property type="entry name" value="Chromo/chromo_shadow_dom"/>
</dbReference>
<reference evidence="2" key="1">
    <citation type="submission" date="2023-04" db="EMBL/GenBank/DDBJ databases">
        <title>Phytophthora fragariaefolia NBRC 109709.</title>
        <authorList>
            <person name="Ichikawa N."/>
            <person name="Sato H."/>
            <person name="Tonouchi N."/>
        </authorList>
    </citation>
    <scope>NUCLEOTIDE SEQUENCE</scope>
    <source>
        <strain evidence="2">NBRC 109709</strain>
    </source>
</reference>
<dbReference type="InterPro" id="IPR023780">
    <property type="entry name" value="Chromo_domain"/>
</dbReference>
<dbReference type="OrthoDB" id="167332at2759"/>
<evidence type="ECO:0000313" key="3">
    <source>
        <dbReference type="Proteomes" id="UP001165121"/>
    </source>
</evidence>
<comment type="caution">
    <text evidence="2">The sequence shown here is derived from an EMBL/GenBank/DDBJ whole genome shotgun (WGS) entry which is preliminary data.</text>
</comment>
<dbReference type="AlphaFoldDB" id="A0A9W6TMN8"/>
<dbReference type="PROSITE" id="PS50013">
    <property type="entry name" value="CHROMO_2"/>
    <property type="match status" value="1"/>
</dbReference>
<gene>
    <name evidence="2" type="ORF">Pfra01_000073800</name>
</gene>
<proteinExistence type="predicted"/>
<sequence>MLLELQLDTRNWHYLLLVIQGNLNHSGVESLGRHAPVELFAGMPAASPLDSVVVPVDGIPRVLTMGPVQIEQQLEKLRLHLRELHTEVTDRMERKRLVNMARASGRTCNFVCGDFVLWSRIDKRLQGNKLLVRCVGPFRITDVLPHSFMVQHLLTGDTFEVHGSRLKHYSDATLDVTAELRQHIGSQGSVLGVRAIEQHRYHELAAEWQLYVAWRGLEDSENSWEPFASIYADVPALVRAYVETGGHTELQELLH</sequence>
<dbReference type="InterPro" id="IPR016197">
    <property type="entry name" value="Chromo-like_dom_sf"/>
</dbReference>
<accession>A0A9W6TMN8</accession>
<protein>
    <submittedName>
        <fullName evidence="2">Unnamed protein product</fullName>
    </submittedName>
</protein>
<dbReference type="Pfam" id="PF00385">
    <property type="entry name" value="Chromo"/>
    <property type="match status" value="1"/>
</dbReference>
<dbReference type="SUPFAM" id="SSF54160">
    <property type="entry name" value="Chromo domain-like"/>
    <property type="match status" value="1"/>
</dbReference>
<keyword evidence="3" id="KW-1185">Reference proteome</keyword>
<dbReference type="EMBL" id="BSXT01000057">
    <property type="protein sequence ID" value="GMF16251.1"/>
    <property type="molecule type" value="Genomic_DNA"/>
</dbReference>
<dbReference type="CDD" id="cd00024">
    <property type="entry name" value="CD_CSD"/>
    <property type="match status" value="1"/>
</dbReference>
<evidence type="ECO:0000313" key="2">
    <source>
        <dbReference type="EMBL" id="GMF16251.1"/>
    </source>
</evidence>